<organism evidence="1">
    <name type="scientific">Tuwongella immobilis</name>
    <dbReference type="NCBI Taxonomy" id="692036"/>
    <lineage>
        <taxon>Bacteria</taxon>
        <taxon>Pseudomonadati</taxon>
        <taxon>Planctomycetota</taxon>
        <taxon>Planctomycetia</taxon>
        <taxon>Gemmatales</taxon>
        <taxon>Gemmataceae</taxon>
        <taxon>Tuwongella</taxon>
    </lineage>
</organism>
<reference evidence="1" key="1">
    <citation type="submission" date="2019-04" db="EMBL/GenBank/DDBJ databases">
        <authorList>
            <consortium name="Science for Life Laboratories"/>
        </authorList>
    </citation>
    <scope>NUCLEOTIDE SEQUENCE</scope>
    <source>
        <strain evidence="1">MBLW1</strain>
    </source>
</reference>
<dbReference type="RefSeq" id="WP_162656281.1">
    <property type="nucleotide sequence ID" value="NZ_LR593887.1"/>
</dbReference>
<dbReference type="EMBL" id="LR586016">
    <property type="protein sequence ID" value="VIP01056.1"/>
    <property type="molecule type" value="Genomic_DNA"/>
</dbReference>
<evidence type="ECO:0000313" key="2">
    <source>
        <dbReference type="Proteomes" id="UP000464378"/>
    </source>
</evidence>
<accession>A0A6C2YI12</accession>
<dbReference type="AlphaFoldDB" id="A0A6C2YI12"/>
<proteinExistence type="predicted"/>
<dbReference type="Proteomes" id="UP000464378">
    <property type="component" value="Chromosome"/>
</dbReference>
<dbReference type="EMBL" id="LR593887">
    <property type="protein sequence ID" value="VTR97537.1"/>
    <property type="molecule type" value="Genomic_DNA"/>
</dbReference>
<dbReference type="KEGG" id="tim:GMBLW1_29040"/>
<sequence length="177" mass="19725">MRDGVRSLLLATVLLSGMTLGTGTVRAEGPPRPLTAEQVVRMSAEELECRFRNGRCVAMPEGFAKGRPIWITGSKLAMPAARLTRTIWQGKIIRDDGTIRNRILGLPIFTAELSFQASWLDGQPCQVMDYEPTSKIFAAVRDEVREIAPGIFLGITWLRDTPQPRRAMFFVLAPRNP</sequence>
<evidence type="ECO:0000313" key="1">
    <source>
        <dbReference type="EMBL" id="VIP01056.1"/>
    </source>
</evidence>
<gene>
    <name evidence="1" type="ORF">GMBLW1_29040</name>
</gene>
<keyword evidence="2" id="KW-1185">Reference proteome</keyword>
<protein>
    <submittedName>
        <fullName evidence="1">Uncharacterized protein</fullName>
    </submittedName>
</protein>
<name>A0A6C2YI12_9BACT</name>
<dbReference type="InParanoid" id="A0A6C2YI12"/>